<dbReference type="AlphaFoldDB" id="A0ABD3TCY0"/>
<keyword evidence="2" id="KW-1185">Reference proteome</keyword>
<accession>A0ABD3TCY0</accession>
<organism evidence="1 2">
    <name type="scientific">Penstemon smallii</name>
    <dbReference type="NCBI Taxonomy" id="265156"/>
    <lineage>
        <taxon>Eukaryota</taxon>
        <taxon>Viridiplantae</taxon>
        <taxon>Streptophyta</taxon>
        <taxon>Embryophyta</taxon>
        <taxon>Tracheophyta</taxon>
        <taxon>Spermatophyta</taxon>
        <taxon>Magnoliopsida</taxon>
        <taxon>eudicotyledons</taxon>
        <taxon>Gunneridae</taxon>
        <taxon>Pentapetalae</taxon>
        <taxon>asterids</taxon>
        <taxon>lamiids</taxon>
        <taxon>Lamiales</taxon>
        <taxon>Plantaginaceae</taxon>
        <taxon>Cheloneae</taxon>
        <taxon>Penstemon</taxon>
    </lineage>
</organism>
<sequence length="105" mass="12319">MFNGGLRGQMIVQNLWVMDWQLQNSQLERVDKSSPYHRSWFMLCLVFNLDGNRSMIERWTMVVFFEEKIKELIISILDGVNMDMEKKVYGSLFSGAGRNINHGLE</sequence>
<dbReference type="EMBL" id="JBJXBP010000004">
    <property type="protein sequence ID" value="KAL3834672.1"/>
    <property type="molecule type" value="Genomic_DNA"/>
</dbReference>
<comment type="caution">
    <text evidence="1">The sequence shown here is derived from an EMBL/GenBank/DDBJ whole genome shotgun (WGS) entry which is preliminary data.</text>
</comment>
<proteinExistence type="predicted"/>
<gene>
    <name evidence="1" type="ORF">ACJIZ3_009408</name>
</gene>
<dbReference type="Proteomes" id="UP001634393">
    <property type="component" value="Unassembled WGS sequence"/>
</dbReference>
<protein>
    <submittedName>
        <fullName evidence="1">Uncharacterized protein</fullName>
    </submittedName>
</protein>
<evidence type="ECO:0000313" key="1">
    <source>
        <dbReference type="EMBL" id="KAL3834672.1"/>
    </source>
</evidence>
<name>A0ABD3TCY0_9LAMI</name>
<evidence type="ECO:0000313" key="2">
    <source>
        <dbReference type="Proteomes" id="UP001634393"/>
    </source>
</evidence>
<reference evidence="1 2" key="1">
    <citation type="submission" date="2024-12" db="EMBL/GenBank/DDBJ databases">
        <title>The unique morphological basis and parallel evolutionary history of personate flowers in Penstemon.</title>
        <authorList>
            <person name="Depatie T.H."/>
            <person name="Wessinger C.A."/>
        </authorList>
    </citation>
    <scope>NUCLEOTIDE SEQUENCE [LARGE SCALE GENOMIC DNA]</scope>
    <source>
        <strain evidence="1">WTNN_2</strain>
        <tissue evidence="1">Leaf</tissue>
    </source>
</reference>